<dbReference type="AlphaFoldDB" id="A0A1C3NT24"/>
<gene>
    <name evidence="1" type="ORF">FDG2_0229</name>
</gene>
<keyword evidence="2" id="KW-1185">Reference proteome</keyword>
<reference evidence="2" key="1">
    <citation type="submission" date="2016-02" db="EMBL/GenBank/DDBJ databases">
        <authorList>
            <person name="Wibberg D."/>
        </authorList>
    </citation>
    <scope>NUCLEOTIDE SEQUENCE [LARGE SCALE GENOMIC DNA]</scope>
</reference>
<organism evidence="1 2">
    <name type="scientific">Candidatus Protofrankia californiensis</name>
    <dbReference type="NCBI Taxonomy" id="1839754"/>
    <lineage>
        <taxon>Bacteria</taxon>
        <taxon>Bacillati</taxon>
        <taxon>Actinomycetota</taxon>
        <taxon>Actinomycetes</taxon>
        <taxon>Frankiales</taxon>
        <taxon>Frankiaceae</taxon>
        <taxon>Protofrankia</taxon>
    </lineage>
</organism>
<accession>A0A1C3NT24</accession>
<protein>
    <submittedName>
        <fullName evidence="1">Uncharacterized protein</fullName>
    </submittedName>
</protein>
<dbReference type="Proteomes" id="UP000199013">
    <property type="component" value="Unassembled WGS sequence"/>
</dbReference>
<evidence type="ECO:0000313" key="1">
    <source>
        <dbReference type="EMBL" id="SBW17467.1"/>
    </source>
</evidence>
<dbReference type="EMBL" id="FLUV01000094">
    <property type="protein sequence ID" value="SBW17467.1"/>
    <property type="molecule type" value="Genomic_DNA"/>
</dbReference>
<proteinExistence type="predicted"/>
<evidence type="ECO:0000313" key="2">
    <source>
        <dbReference type="Proteomes" id="UP000199013"/>
    </source>
</evidence>
<name>A0A1C3NT24_9ACTN</name>
<sequence length="52" mass="5487">MEADLLHRLGDPIGFGAELVAAEQDRAVDRLDGEDANVHTAAVVRQGAGVYP</sequence>